<evidence type="ECO:0000256" key="1">
    <source>
        <dbReference type="SAM" id="MobiDB-lite"/>
    </source>
</evidence>
<evidence type="ECO:0000313" key="3">
    <source>
        <dbReference type="Proteomes" id="UP001054945"/>
    </source>
</evidence>
<proteinExistence type="predicted"/>
<feature type="region of interest" description="Disordered" evidence="1">
    <location>
        <begin position="110"/>
        <end position="131"/>
    </location>
</feature>
<protein>
    <submittedName>
        <fullName evidence="2">Uncharacterized protein</fullName>
    </submittedName>
</protein>
<evidence type="ECO:0000313" key="2">
    <source>
        <dbReference type="EMBL" id="GIY62935.1"/>
    </source>
</evidence>
<keyword evidence="3" id="KW-1185">Reference proteome</keyword>
<feature type="region of interest" description="Disordered" evidence="1">
    <location>
        <begin position="58"/>
        <end position="98"/>
    </location>
</feature>
<dbReference type="EMBL" id="BPLR01013684">
    <property type="protein sequence ID" value="GIY62935.1"/>
    <property type="molecule type" value="Genomic_DNA"/>
</dbReference>
<gene>
    <name evidence="2" type="ORF">CEXT_760151</name>
</gene>
<comment type="caution">
    <text evidence="2">The sequence shown here is derived from an EMBL/GenBank/DDBJ whole genome shotgun (WGS) entry which is preliminary data.</text>
</comment>
<accession>A0AAV4UY73</accession>
<organism evidence="2 3">
    <name type="scientific">Caerostris extrusa</name>
    <name type="common">Bark spider</name>
    <name type="synonym">Caerostris bankana</name>
    <dbReference type="NCBI Taxonomy" id="172846"/>
    <lineage>
        <taxon>Eukaryota</taxon>
        <taxon>Metazoa</taxon>
        <taxon>Ecdysozoa</taxon>
        <taxon>Arthropoda</taxon>
        <taxon>Chelicerata</taxon>
        <taxon>Arachnida</taxon>
        <taxon>Araneae</taxon>
        <taxon>Araneomorphae</taxon>
        <taxon>Entelegynae</taxon>
        <taxon>Araneoidea</taxon>
        <taxon>Araneidae</taxon>
        <taxon>Caerostris</taxon>
    </lineage>
</organism>
<dbReference type="AlphaFoldDB" id="A0AAV4UY73"/>
<reference evidence="2 3" key="1">
    <citation type="submission" date="2021-06" db="EMBL/GenBank/DDBJ databases">
        <title>Caerostris extrusa draft genome.</title>
        <authorList>
            <person name="Kono N."/>
            <person name="Arakawa K."/>
        </authorList>
    </citation>
    <scope>NUCLEOTIDE SEQUENCE [LARGE SCALE GENOMIC DNA]</scope>
</reference>
<sequence length="131" mass="13402">MSSRHSGADQRGHVLVSHPCVALVLQREGAGGGRAAGGPPGVRGLPAAELAVLLERVPDPQRGQPGVPGVPGARHPTRRGHRVRPGGGALGLEAQGAQAPKGYTITKLDLTSPTDIQQPDAQLANTLGNER</sequence>
<dbReference type="Proteomes" id="UP001054945">
    <property type="component" value="Unassembled WGS sequence"/>
</dbReference>
<feature type="compositionally biased region" description="Basic residues" evidence="1">
    <location>
        <begin position="75"/>
        <end position="84"/>
    </location>
</feature>
<name>A0AAV4UY73_CAEEX</name>
<feature type="compositionally biased region" description="Low complexity" evidence="1">
    <location>
        <begin position="60"/>
        <end position="72"/>
    </location>
</feature>